<dbReference type="CDD" id="cd06464">
    <property type="entry name" value="ACD_sHsps-like"/>
    <property type="match status" value="1"/>
</dbReference>
<evidence type="ECO:0000256" key="1">
    <source>
        <dbReference type="PROSITE-ProRule" id="PRU00285"/>
    </source>
</evidence>
<dbReference type="Proteomes" id="UP000538929">
    <property type="component" value="Unassembled WGS sequence"/>
</dbReference>
<dbReference type="RefSeq" id="WP_182607033.1">
    <property type="nucleotide sequence ID" value="NZ_VKHT01000530.1"/>
</dbReference>
<protein>
    <submittedName>
        <fullName evidence="4">Hsp20 family protein</fullName>
    </submittedName>
</protein>
<dbReference type="InterPro" id="IPR002068">
    <property type="entry name" value="A-crystallin/Hsp20_dom"/>
</dbReference>
<evidence type="ECO:0000259" key="3">
    <source>
        <dbReference type="PROSITE" id="PS01031"/>
    </source>
</evidence>
<sequence length="145" mass="16030">MAGEIIRGFPALRPVWSDWFDTLSTESPLFGGDHPIRIEEGRENGAYVLRAELPGVDPQEDVEITVDDGTLTIHAERTEESSGRDGGGHRTEFRYGSLTRAVQLPRGVIEDRITAEYDKGVLTVRAPIEGAERPSGRRVEVTRGE</sequence>
<comment type="similarity">
    <text evidence="1 2">Belongs to the small heat shock protein (HSP20) family.</text>
</comment>
<name>A0A7W3TF36_9ACTN</name>
<reference evidence="5" key="1">
    <citation type="submission" date="2019-10" db="EMBL/GenBank/DDBJ databases">
        <title>Streptomyces sp. nov., a novel actinobacterium isolated from alkaline environment.</title>
        <authorList>
            <person name="Golinska P."/>
        </authorList>
    </citation>
    <scope>NUCLEOTIDE SEQUENCE [LARGE SCALE GENOMIC DNA]</scope>
    <source>
        <strain evidence="5">DSM 42118</strain>
    </source>
</reference>
<keyword evidence="5" id="KW-1185">Reference proteome</keyword>
<dbReference type="Gene3D" id="2.60.40.790">
    <property type="match status" value="1"/>
</dbReference>
<dbReference type="InterPro" id="IPR031107">
    <property type="entry name" value="Small_HSP"/>
</dbReference>
<dbReference type="Pfam" id="PF00011">
    <property type="entry name" value="HSP20"/>
    <property type="match status" value="1"/>
</dbReference>
<feature type="domain" description="SHSP" evidence="3">
    <location>
        <begin position="27"/>
        <end position="144"/>
    </location>
</feature>
<dbReference type="InterPro" id="IPR008978">
    <property type="entry name" value="HSP20-like_chaperone"/>
</dbReference>
<evidence type="ECO:0000313" key="4">
    <source>
        <dbReference type="EMBL" id="MBB0245567.1"/>
    </source>
</evidence>
<gene>
    <name evidence="4" type="ORF">FNQ90_16010</name>
</gene>
<dbReference type="PANTHER" id="PTHR11527">
    <property type="entry name" value="HEAT-SHOCK PROTEIN 20 FAMILY MEMBER"/>
    <property type="match status" value="1"/>
</dbReference>
<accession>A0A7W3TF36</accession>
<dbReference type="EMBL" id="VKHT01000530">
    <property type="protein sequence ID" value="MBB0245567.1"/>
    <property type="molecule type" value="Genomic_DNA"/>
</dbReference>
<dbReference type="AlphaFoldDB" id="A0A7W3TF36"/>
<dbReference type="PROSITE" id="PS01031">
    <property type="entry name" value="SHSP"/>
    <property type="match status" value="1"/>
</dbReference>
<evidence type="ECO:0000313" key="5">
    <source>
        <dbReference type="Proteomes" id="UP000538929"/>
    </source>
</evidence>
<comment type="caution">
    <text evidence="4">The sequence shown here is derived from an EMBL/GenBank/DDBJ whole genome shotgun (WGS) entry which is preliminary data.</text>
</comment>
<dbReference type="SUPFAM" id="SSF49764">
    <property type="entry name" value="HSP20-like chaperones"/>
    <property type="match status" value="1"/>
</dbReference>
<proteinExistence type="inferred from homology"/>
<evidence type="ECO:0000256" key="2">
    <source>
        <dbReference type="RuleBase" id="RU003616"/>
    </source>
</evidence>
<organism evidence="4 5">
    <name type="scientific">Streptomyces alkaliphilus</name>
    <dbReference type="NCBI Taxonomy" id="1472722"/>
    <lineage>
        <taxon>Bacteria</taxon>
        <taxon>Bacillati</taxon>
        <taxon>Actinomycetota</taxon>
        <taxon>Actinomycetes</taxon>
        <taxon>Kitasatosporales</taxon>
        <taxon>Streptomycetaceae</taxon>
        <taxon>Streptomyces</taxon>
    </lineage>
</organism>